<dbReference type="AlphaFoldDB" id="A0A7R9QBA1"/>
<feature type="signal peptide" evidence="1">
    <location>
        <begin position="1"/>
        <end position="19"/>
    </location>
</feature>
<dbReference type="Proteomes" id="UP000759131">
    <property type="component" value="Unassembled WGS sequence"/>
</dbReference>
<feature type="chain" id="PRO_5036403775" evidence="1">
    <location>
        <begin position="20"/>
        <end position="115"/>
    </location>
</feature>
<protein>
    <submittedName>
        <fullName evidence="2">Uncharacterized protein</fullName>
    </submittedName>
</protein>
<dbReference type="EMBL" id="OC875350">
    <property type="protein sequence ID" value="CAD7638397.1"/>
    <property type="molecule type" value="Genomic_DNA"/>
</dbReference>
<sequence>MYLYSTLAALLLAIIYVSAEELTVGTDGTDIKVDNKVPNPAFVGHRLTFNANTEGRKNGLKILSDLLKKRIGLVKVNATEPHIKVNTDIEAVKPETRSYCGGYDDYCYQPDYYCY</sequence>
<keyword evidence="3" id="KW-1185">Reference proteome</keyword>
<dbReference type="EMBL" id="CAJPIZ010020775">
    <property type="protein sequence ID" value="CAG2117415.1"/>
    <property type="molecule type" value="Genomic_DNA"/>
</dbReference>
<keyword evidence="1" id="KW-0732">Signal</keyword>
<accession>A0A7R9QBA1</accession>
<evidence type="ECO:0000313" key="3">
    <source>
        <dbReference type="Proteomes" id="UP000759131"/>
    </source>
</evidence>
<name>A0A7R9QBA1_9ACAR</name>
<organism evidence="2">
    <name type="scientific">Medioppia subpectinata</name>
    <dbReference type="NCBI Taxonomy" id="1979941"/>
    <lineage>
        <taxon>Eukaryota</taxon>
        <taxon>Metazoa</taxon>
        <taxon>Ecdysozoa</taxon>
        <taxon>Arthropoda</taxon>
        <taxon>Chelicerata</taxon>
        <taxon>Arachnida</taxon>
        <taxon>Acari</taxon>
        <taxon>Acariformes</taxon>
        <taxon>Sarcoptiformes</taxon>
        <taxon>Oribatida</taxon>
        <taxon>Brachypylina</taxon>
        <taxon>Oppioidea</taxon>
        <taxon>Oppiidae</taxon>
        <taxon>Medioppia</taxon>
    </lineage>
</organism>
<evidence type="ECO:0000256" key="1">
    <source>
        <dbReference type="SAM" id="SignalP"/>
    </source>
</evidence>
<proteinExistence type="predicted"/>
<evidence type="ECO:0000313" key="2">
    <source>
        <dbReference type="EMBL" id="CAD7638397.1"/>
    </source>
</evidence>
<reference evidence="2" key="1">
    <citation type="submission" date="2020-11" db="EMBL/GenBank/DDBJ databases">
        <authorList>
            <person name="Tran Van P."/>
        </authorList>
    </citation>
    <scope>NUCLEOTIDE SEQUENCE</scope>
</reference>
<gene>
    <name evidence="2" type="ORF">OSB1V03_LOCUS17368</name>
</gene>